<protein>
    <recommendedName>
        <fullName evidence="3">Pre-mRNA-splicing factor 18</fullName>
    </recommendedName>
</protein>
<comment type="subcellular location">
    <subcellularLocation>
        <location evidence="1">Nucleus</location>
    </subcellularLocation>
</comment>
<dbReference type="SUPFAM" id="SSF47938">
    <property type="entry name" value="Functional domain of the splicing factor Prp18"/>
    <property type="match status" value="1"/>
</dbReference>
<keyword evidence="6" id="KW-0508">mRNA splicing</keyword>
<proteinExistence type="inferred from homology"/>
<dbReference type="PANTHER" id="PTHR13007">
    <property type="entry name" value="PRE-MRNA SPLICING FACTOR-RELATED"/>
    <property type="match status" value="1"/>
</dbReference>
<dbReference type="InterPro" id="IPR004098">
    <property type="entry name" value="Prp18"/>
</dbReference>
<evidence type="ECO:0000256" key="6">
    <source>
        <dbReference type="ARBA" id="ARBA00023187"/>
    </source>
</evidence>
<evidence type="ECO:0000313" key="10">
    <source>
        <dbReference type="WBParaSite" id="PSU_v2.g17093.t1"/>
    </source>
</evidence>
<evidence type="ECO:0000256" key="1">
    <source>
        <dbReference type="ARBA" id="ARBA00004123"/>
    </source>
</evidence>
<dbReference type="GO" id="GO:0005682">
    <property type="term" value="C:U5 snRNP"/>
    <property type="evidence" value="ECO:0007669"/>
    <property type="project" value="TreeGrafter"/>
</dbReference>
<evidence type="ECO:0000256" key="3">
    <source>
        <dbReference type="ARBA" id="ARBA00018242"/>
    </source>
</evidence>
<evidence type="ECO:0000259" key="8">
    <source>
        <dbReference type="Pfam" id="PF02840"/>
    </source>
</evidence>
<sequence>MQIGWKNEYQQALNRAQEEVLDEIVHGSYGKKEKKNEFFVEPTDEFWKSIKERAIKLGLNDNIKEDCFIIYDFLVFILSKWQNDLESRSLDEKTSPKGKLRTGHFQQTMKDVEPLLRALAKGNVNSDQRCHLVNIARIILIDHNYIIANNAYMELAIGNAPWPVGVTRSGIHQRPGSAKAYVNQIAHILNNETQRKYIHGLKRLMSKCQDYYPADPSKCFEFVKKDDVL</sequence>
<evidence type="ECO:0000313" key="9">
    <source>
        <dbReference type="Proteomes" id="UP000887577"/>
    </source>
</evidence>
<name>A0A914YIF6_9BILA</name>
<evidence type="ECO:0000256" key="5">
    <source>
        <dbReference type="ARBA" id="ARBA00022728"/>
    </source>
</evidence>
<dbReference type="GO" id="GO:0071021">
    <property type="term" value="C:U2-type post-spliceosomal complex"/>
    <property type="evidence" value="ECO:0007669"/>
    <property type="project" value="TreeGrafter"/>
</dbReference>
<keyword evidence="9" id="KW-1185">Reference proteome</keyword>
<evidence type="ECO:0000256" key="7">
    <source>
        <dbReference type="ARBA" id="ARBA00023242"/>
    </source>
</evidence>
<evidence type="ECO:0000256" key="2">
    <source>
        <dbReference type="ARBA" id="ARBA00008137"/>
    </source>
</evidence>
<organism evidence="9 10">
    <name type="scientific">Panagrolaimus superbus</name>
    <dbReference type="NCBI Taxonomy" id="310955"/>
    <lineage>
        <taxon>Eukaryota</taxon>
        <taxon>Metazoa</taxon>
        <taxon>Ecdysozoa</taxon>
        <taxon>Nematoda</taxon>
        <taxon>Chromadorea</taxon>
        <taxon>Rhabditida</taxon>
        <taxon>Tylenchina</taxon>
        <taxon>Panagrolaimomorpha</taxon>
        <taxon>Panagrolaimoidea</taxon>
        <taxon>Panagrolaimidae</taxon>
        <taxon>Panagrolaimus</taxon>
    </lineage>
</organism>
<dbReference type="Gene3D" id="1.20.940.10">
    <property type="entry name" value="Functional domain of the splicing factor Prp18"/>
    <property type="match status" value="1"/>
</dbReference>
<dbReference type="GO" id="GO:0046540">
    <property type="term" value="C:U4/U6 x U5 tri-snRNP complex"/>
    <property type="evidence" value="ECO:0007669"/>
    <property type="project" value="TreeGrafter"/>
</dbReference>
<feature type="domain" description="Prp18" evidence="8">
    <location>
        <begin position="73"/>
        <end position="213"/>
    </location>
</feature>
<comment type="similarity">
    <text evidence="2">Belongs to the PRP18 family.</text>
</comment>
<dbReference type="GO" id="GO:0000350">
    <property type="term" value="P:generation of catalytic spliceosome for second transesterification step"/>
    <property type="evidence" value="ECO:0007669"/>
    <property type="project" value="TreeGrafter"/>
</dbReference>
<accession>A0A914YIF6</accession>
<dbReference type="Pfam" id="PF02840">
    <property type="entry name" value="Prp18"/>
    <property type="match status" value="1"/>
</dbReference>
<keyword evidence="4" id="KW-0507">mRNA processing</keyword>
<reference evidence="10" key="1">
    <citation type="submission" date="2022-11" db="UniProtKB">
        <authorList>
            <consortium name="WormBaseParasite"/>
        </authorList>
    </citation>
    <scope>IDENTIFICATION</scope>
</reference>
<dbReference type="Proteomes" id="UP000887577">
    <property type="component" value="Unplaced"/>
</dbReference>
<keyword evidence="5" id="KW-0747">Spliceosome</keyword>
<dbReference type="InterPro" id="IPR039979">
    <property type="entry name" value="PRPF18"/>
</dbReference>
<dbReference type="AlphaFoldDB" id="A0A914YIF6"/>
<dbReference type="WBParaSite" id="PSU_v2.g17093.t1">
    <property type="protein sequence ID" value="PSU_v2.g17093.t1"/>
    <property type="gene ID" value="PSU_v2.g17093"/>
</dbReference>
<dbReference type="PANTHER" id="PTHR13007:SF19">
    <property type="entry name" value="PRE-MRNA-SPLICING FACTOR 18"/>
    <property type="match status" value="1"/>
</dbReference>
<keyword evidence="7" id="KW-0539">Nucleus</keyword>
<evidence type="ECO:0000256" key="4">
    <source>
        <dbReference type="ARBA" id="ARBA00022664"/>
    </source>
</evidence>